<evidence type="ECO:0000313" key="2">
    <source>
        <dbReference type="EMBL" id="PWS30004.1"/>
    </source>
</evidence>
<comment type="caution">
    <text evidence="2">The sequence shown here is derived from an EMBL/GenBank/DDBJ whole genome shotgun (WGS) entry which is preliminary data.</text>
</comment>
<gene>
    <name evidence="2" type="ORF">DF947_20685</name>
</gene>
<keyword evidence="1" id="KW-0812">Transmembrane</keyword>
<organism evidence="2 3">
    <name type="scientific">Pedobacter paludis</name>
    <dbReference type="NCBI Taxonomy" id="2203212"/>
    <lineage>
        <taxon>Bacteria</taxon>
        <taxon>Pseudomonadati</taxon>
        <taxon>Bacteroidota</taxon>
        <taxon>Sphingobacteriia</taxon>
        <taxon>Sphingobacteriales</taxon>
        <taxon>Sphingobacteriaceae</taxon>
        <taxon>Pedobacter</taxon>
    </lineage>
</organism>
<dbReference type="EMBL" id="QGNY01000009">
    <property type="protein sequence ID" value="PWS30004.1"/>
    <property type="molecule type" value="Genomic_DNA"/>
</dbReference>
<protein>
    <submittedName>
        <fullName evidence="2">Uncharacterized protein</fullName>
    </submittedName>
</protein>
<sequence length="66" mass="7538">MRKILAVLCTVITVFAIKETVYIYTSTEADIVSQRNQLELTALSITIPLVILTLWLWISSRKIKQS</sequence>
<feature type="transmembrane region" description="Helical" evidence="1">
    <location>
        <begin position="40"/>
        <end position="58"/>
    </location>
</feature>
<keyword evidence="1" id="KW-1133">Transmembrane helix</keyword>
<accession>A0A317ETJ3</accession>
<reference evidence="3" key="1">
    <citation type="submission" date="2018-05" db="EMBL/GenBank/DDBJ databases">
        <title>Pedobacter paludis sp. nov., isolated from wetland soil.</title>
        <authorList>
            <person name="Zhang Y."/>
        </authorList>
    </citation>
    <scope>NUCLEOTIDE SEQUENCE [LARGE SCALE GENOMIC DNA]</scope>
    <source>
        <strain evidence="3">R-8</strain>
    </source>
</reference>
<evidence type="ECO:0000313" key="3">
    <source>
        <dbReference type="Proteomes" id="UP000245391"/>
    </source>
</evidence>
<keyword evidence="1" id="KW-0472">Membrane</keyword>
<dbReference type="AlphaFoldDB" id="A0A317ETJ3"/>
<proteinExistence type="predicted"/>
<dbReference type="Proteomes" id="UP000245391">
    <property type="component" value="Unassembled WGS sequence"/>
</dbReference>
<evidence type="ECO:0000256" key="1">
    <source>
        <dbReference type="SAM" id="Phobius"/>
    </source>
</evidence>
<keyword evidence="3" id="KW-1185">Reference proteome</keyword>
<name>A0A317ETJ3_9SPHI</name>